<dbReference type="RefSeq" id="WP_075433172.1">
    <property type="nucleotide sequence ID" value="NZ_CP013259.1"/>
</dbReference>
<dbReference type="PATRIC" id="fig|118101.4.peg.103"/>
<dbReference type="CDD" id="cd00402">
    <property type="entry name" value="Riboflavin_synthase_like"/>
    <property type="match status" value="1"/>
</dbReference>
<name>A0A1B2H801_BUCDN</name>
<evidence type="ECO:0000256" key="7">
    <source>
        <dbReference type="ARBA" id="ARBA00022679"/>
    </source>
</evidence>
<keyword evidence="6" id="KW-0686">Riboflavin biosynthesis</keyword>
<evidence type="ECO:0000256" key="3">
    <source>
        <dbReference type="ARBA" id="ARBA00004887"/>
    </source>
</evidence>
<gene>
    <name evidence="12" type="ORF">ATN01_00550</name>
</gene>
<comment type="catalytic activity">
    <reaction evidence="1">
        <text>2 6,7-dimethyl-8-(1-D-ribityl)lumazine + H(+) = 5-amino-6-(D-ribitylamino)uracil + riboflavin</text>
        <dbReference type="Rhea" id="RHEA:20772"/>
        <dbReference type="ChEBI" id="CHEBI:15378"/>
        <dbReference type="ChEBI" id="CHEBI:15934"/>
        <dbReference type="ChEBI" id="CHEBI:57986"/>
        <dbReference type="ChEBI" id="CHEBI:58201"/>
        <dbReference type="EC" id="2.5.1.9"/>
    </reaction>
</comment>
<comment type="pathway">
    <text evidence="3">Cofactor biosynthesis; riboflavin biosynthesis; riboflavin from 2-hydroxy-3-oxobutyl phosphate and 5-amino-6-(D-ribitylamino)uracil: step 2/2.</text>
</comment>
<dbReference type="PANTHER" id="PTHR21098">
    <property type="entry name" value="RIBOFLAVIN SYNTHASE ALPHA CHAIN"/>
    <property type="match status" value="1"/>
</dbReference>
<dbReference type="PROSITE" id="PS51177">
    <property type="entry name" value="LUMAZINE_BIND"/>
    <property type="match status" value="2"/>
</dbReference>
<sequence>MFTGIVNGIASIVSIKKKKKIHVITVQLPSVLSKNLKIGDSIAHNGCCLTVKSIDYDYITCDVIQETLKKTNLGILNIGDKINIERSVKYGDEIGGHIISGHVMNTVKVTKILKFDKNYILWLKLQDKNLMKYIFYKGFICIDGISLTVGNVSENEFSINLIPQTLLSTTIGSKKKGSLMNIEVDFYTRTIVDTTEYLINTQSIIFKR</sequence>
<dbReference type="STRING" id="118101.ATN01_00550"/>
<dbReference type="EC" id="2.5.1.9" evidence="4 9"/>
<comment type="function">
    <text evidence="2">Catalyzes the dismutation of two molecules of 6,7-dimethyl-8-ribityllumazine, resulting in the formation of riboflavin and 5-amino-6-(D-ribitylamino)uracil.</text>
</comment>
<protein>
    <recommendedName>
        <fullName evidence="5 9">Riboflavin synthase</fullName>
        <ecNumber evidence="4 9">2.5.1.9</ecNumber>
    </recommendedName>
</protein>
<keyword evidence="8" id="KW-0677">Repeat</keyword>
<feature type="repeat" description="Lumazine-binding" evidence="10">
    <location>
        <begin position="1"/>
        <end position="97"/>
    </location>
</feature>
<dbReference type="Gene3D" id="2.40.30.20">
    <property type="match status" value="2"/>
</dbReference>
<accession>A0A1B2H801</accession>
<feature type="domain" description="Lumazine-binding" evidence="11">
    <location>
        <begin position="98"/>
        <end position="195"/>
    </location>
</feature>
<dbReference type="Pfam" id="PF00677">
    <property type="entry name" value="Lum_binding"/>
    <property type="match status" value="2"/>
</dbReference>
<keyword evidence="7" id="KW-0808">Transferase</keyword>
<dbReference type="PIRSF" id="PIRSF000498">
    <property type="entry name" value="Riboflavin_syn_A"/>
    <property type="match status" value="1"/>
</dbReference>
<evidence type="ECO:0000256" key="5">
    <source>
        <dbReference type="ARBA" id="ARBA00013950"/>
    </source>
</evidence>
<evidence type="ECO:0000313" key="13">
    <source>
        <dbReference type="Proteomes" id="UP000093070"/>
    </source>
</evidence>
<evidence type="ECO:0000259" key="11">
    <source>
        <dbReference type="PROSITE" id="PS51177"/>
    </source>
</evidence>
<dbReference type="GO" id="GO:0009231">
    <property type="term" value="P:riboflavin biosynthetic process"/>
    <property type="evidence" value="ECO:0007669"/>
    <property type="project" value="UniProtKB-UniPathway"/>
</dbReference>
<dbReference type="GO" id="GO:0005829">
    <property type="term" value="C:cytosol"/>
    <property type="evidence" value="ECO:0007669"/>
    <property type="project" value="TreeGrafter"/>
</dbReference>
<dbReference type="InterPro" id="IPR017938">
    <property type="entry name" value="Riboflavin_synthase-like_b-brl"/>
</dbReference>
<evidence type="ECO:0000256" key="10">
    <source>
        <dbReference type="PROSITE-ProRule" id="PRU00524"/>
    </source>
</evidence>
<dbReference type="InterPro" id="IPR026017">
    <property type="entry name" value="Lumazine-bd_dom"/>
</dbReference>
<dbReference type="NCBIfam" id="NF009566">
    <property type="entry name" value="PRK13020.1"/>
    <property type="match status" value="1"/>
</dbReference>
<dbReference type="OrthoDB" id="9788537at2"/>
<evidence type="ECO:0000256" key="8">
    <source>
        <dbReference type="ARBA" id="ARBA00022737"/>
    </source>
</evidence>
<evidence type="ECO:0000256" key="9">
    <source>
        <dbReference type="NCBIfam" id="TIGR00187"/>
    </source>
</evidence>
<dbReference type="GO" id="GO:0004746">
    <property type="term" value="F:riboflavin synthase activity"/>
    <property type="evidence" value="ECO:0007669"/>
    <property type="project" value="UniProtKB-UniRule"/>
</dbReference>
<dbReference type="PANTHER" id="PTHR21098:SF0">
    <property type="entry name" value="RIBOFLAVIN SYNTHASE"/>
    <property type="match status" value="1"/>
</dbReference>
<dbReference type="InterPro" id="IPR023366">
    <property type="entry name" value="ATP_synth_asu-like_sf"/>
</dbReference>
<feature type="domain" description="Lumazine-binding" evidence="11">
    <location>
        <begin position="1"/>
        <end position="97"/>
    </location>
</feature>
<evidence type="ECO:0000256" key="2">
    <source>
        <dbReference type="ARBA" id="ARBA00002803"/>
    </source>
</evidence>
<organism evidence="12 13">
    <name type="scientific">Buchnera aphidicola subsp. Diuraphis noxia</name>
    <dbReference type="NCBI Taxonomy" id="118101"/>
    <lineage>
        <taxon>Bacteria</taxon>
        <taxon>Pseudomonadati</taxon>
        <taxon>Pseudomonadota</taxon>
        <taxon>Gammaproteobacteria</taxon>
        <taxon>Enterobacterales</taxon>
        <taxon>Erwiniaceae</taxon>
        <taxon>Buchnera</taxon>
    </lineage>
</organism>
<dbReference type="NCBIfam" id="TIGR00187">
    <property type="entry name" value="ribE"/>
    <property type="match status" value="1"/>
</dbReference>
<proteinExistence type="predicted"/>
<evidence type="ECO:0000256" key="4">
    <source>
        <dbReference type="ARBA" id="ARBA00012827"/>
    </source>
</evidence>
<feature type="repeat" description="Lumazine-binding" evidence="10">
    <location>
        <begin position="98"/>
        <end position="195"/>
    </location>
</feature>
<dbReference type="InterPro" id="IPR001783">
    <property type="entry name" value="Lumazine-bd"/>
</dbReference>
<dbReference type="NCBIfam" id="NF006767">
    <property type="entry name" value="PRK09289.1"/>
    <property type="match status" value="1"/>
</dbReference>
<evidence type="ECO:0000313" key="12">
    <source>
        <dbReference type="EMBL" id="ANZ22351.1"/>
    </source>
</evidence>
<dbReference type="FunFam" id="2.40.30.20:FF:000003">
    <property type="entry name" value="Riboflavin synthase, alpha subunit"/>
    <property type="match status" value="1"/>
</dbReference>
<reference evidence="12 13" key="1">
    <citation type="submission" date="2015-11" db="EMBL/GenBank/DDBJ databases">
        <title>The complete genome of Buchnera aphidicola from Diuraphis noxia biotype SAM.</title>
        <authorList>
            <person name="Burger N.F.V."/>
            <person name="Oberholster A.-M."/>
        </authorList>
    </citation>
    <scope>NUCLEOTIDE SEQUENCE [LARGE SCALE GENOMIC DNA]</scope>
    <source>
        <strain evidence="12">SAM</strain>
    </source>
</reference>
<evidence type="ECO:0000256" key="6">
    <source>
        <dbReference type="ARBA" id="ARBA00022619"/>
    </source>
</evidence>
<dbReference type="AlphaFoldDB" id="A0A1B2H801"/>
<dbReference type="EMBL" id="CP013259">
    <property type="protein sequence ID" value="ANZ22351.1"/>
    <property type="molecule type" value="Genomic_DNA"/>
</dbReference>
<evidence type="ECO:0000256" key="1">
    <source>
        <dbReference type="ARBA" id="ARBA00000968"/>
    </source>
</evidence>
<dbReference type="Proteomes" id="UP000093070">
    <property type="component" value="Chromosome"/>
</dbReference>
<dbReference type="SUPFAM" id="SSF63380">
    <property type="entry name" value="Riboflavin synthase domain-like"/>
    <property type="match status" value="2"/>
</dbReference>
<dbReference type="UniPathway" id="UPA00275">
    <property type="reaction ID" value="UER00405"/>
</dbReference>